<evidence type="ECO:0000259" key="4">
    <source>
        <dbReference type="SMART" id="SM00926"/>
    </source>
</evidence>
<dbReference type="Pfam" id="PF04879">
    <property type="entry name" value="Molybdop_Fe4S4"/>
    <property type="match status" value="1"/>
</dbReference>
<evidence type="ECO:0000256" key="2">
    <source>
        <dbReference type="ARBA" id="ARBA00023004"/>
    </source>
</evidence>
<dbReference type="GO" id="GO:0046872">
    <property type="term" value="F:metal ion binding"/>
    <property type="evidence" value="ECO:0007669"/>
    <property type="project" value="UniProtKB-KW"/>
</dbReference>
<proteinExistence type="predicted"/>
<keyword evidence="2" id="KW-0408">Iron</keyword>
<dbReference type="RefSeq" id="WP_194451168.1">
    <property type="nucleotide sequence ID" value="NZ_CP063849.1"/>
</dbReference>
<dbReference type="Proteomes" id="UP000593892">
    <property type="component" value="Chromosome"/>
</dbReference>
<feature type="domain" description="4Fe-4S Mo/W bis-MGD-type" evidence="4">
    <location>
        <begin position="50"/>
        <end position="104"/>
    </location>
</feature>
<accession>A0A7S7NTG3</accession>
<evidence type="ECO:0000313" key="5">
    <source>
        <dbReference type="EMBL" id="QOY89506.1"/>
    </source>
</evidence>
<organism evidence="5 6">
    <name type="scientific">Paludibaculum fermentans</name>
    <dbReference type="NCBI Taxonomy" id="1473598"/>
    <lineage>
        <taxon>Bacteria</taxon>
        <taxon>Pseudomonadati</taxon>
        <taxon>Acidobacteriota</taxon>
        <taxon>Terriglobia</taxon>
        <taxon>Bryobacterales</taxon>
        <taxon>Bryobacteraceae</taxon>
        <taxon>Paludibaculum</taxon>
    </lineage>
</organism>
<sequence length="537" mass="56569">MKPTRRDLITLSAGAVVALPFTPIPWKLLDDSAIWTQNWPWIPTPARGEPSTKFTACTLCPAACGLKVRCIAGKPVGIAPVAAHPVSRGGLCALAFGAHQLPWHPLRLKQPLLRGQLVTMDQAQAAVAAELKRAGASVAFLDARPGRTASMLYRRFLQENHSVRYLTVARPGESTGHLLRQWSGSPEPLGIDIENAKTILSFGVPVLDGWATPGRVLTAWKRKSFRLIQVDSIATPTAGLADRWLLIEPGTEAALAQALAGTMPVEAAAKVTGLSAALIQDTARELASAGPALVLGDDPAIAALNVQLQNVGRAGGYVSRRGSSVPAMQLEAVPDGSLELLFVEDDAAPWNVVQKKLSPTGYLVCFSAYHAGLANHAPCVIPVPANLETVDDAAEPFDALTASYSVAQALLPAPQGVTAAHAFLGRLAGWAEDEYATTQAKRVAAIHAAKRGSLFDPAAGSTTAVSEFKDAAKLQEALQQGGCWQDDAAAPRVLKCTVPATPAKAAAVQGSNWTAAVLPPLATKIYQESTLRPTREI</sequence>
<evidence type="ECO:0000313" key="6">
    <source>
        <dbReference type="Proteomes" id="UP000593892"/>
    </source>
</evidence>
<dbReference type="EMBL" id="CP063849">
    <property type="protein sequence ID" value="QOY89506.1"/>
    <property type="molecule type" value="Genomic_DNA"/>
</dbReference>
<dbReference type="KEGG" id="pfer:IRI77_06020"/>
<dbReference type="Gene3D" id="3.40.228.10">
    <property type="entry name" value="Dimethylsulfoxide Reductase, domain 2"/>
    <property type="match status" value="2"/>
</dbReference>
<dbReference type="GO" id="GO:0051536">
    <property type="term" value="F:iron-sulfur cluster binding"/>
    <property type="evidence" value="ECO:0007669"/>
    <property type="project" value="UniProtKB-KW"/>
</dbReference>
<evidence type="ECO:0000256" key="1">
    <source>
        <dbReference type="ARBA" id="ARBA00022723"/>
    </source>
</evidence>
<keyword evidence="3" id="KW-0411">Iron-sulfur</keyword>
<dbReference type="SMART" id="SM00926">
    <property type="entry name" value="Molybdop_Fe4S4"/>
    <property type="match status" value="1"/>
</dbReference>
<keyword evidence="6" id="KW-1185">Reference proteome</keyword>
<keyword evidence="1" id="KW-0479">Metal-binding</keyword>
<evidence type="ECO:0000256" key="3">
    <source>
        <dbReference type="ARBA" id="ARBA00023014"/>
    </source>
</evidence>
<dbReference type="Gene3D" id="3.30.200.210">
    <property type="match status" value="1"/>
</dbReference>
<protein>
    <submittedName>
        <fullName evidence="5">Molybdopterin-dependent oxidoreductase</fullName>
    </submittedName>
</protein>
<reference evidence="5 6" key="1">
    <citation type="submission" date="2020-10" db="EMBL/GenBank/DDBJ databases">
        <title>Complete genome sequence of Paludibaculum fermentans P105T, a facultatively anaerobic acidobacterium capable of dissimilatory Fe(III) reduction.</title>
        <authorList>
            <person name="Dedysh S.N."/>
            <person name="Beletsky A.V."/>
            <person name="Kulichevskaya I.S."/>
            <person name="Mardanov A.V."/>
            <person name="Ravin N.V."/>
        </authorList>
    </citation>
    <scope>NUCLEOTIDE SEQUENCE [LARGE SCALE GENOMIC DNA]</scope>
    <source>
        <strain evidence="5 6">P105</strain>
    </source>
</reference>
<dbReference type="GO" id="GO:0016491">
    <property type="term" value="F:oxidoreductase activity"/>
    <property type="evidence" value="ECO:0007669"/>
    <property type="project" value="InterPro"/>
</dbReference>
<dbReference type="PANTHER" id="PTHR43742">
    <property type="entry name" value="TRIMETHYLAMINE-N-OXIDE REDUCTASE"/>
    <property type="match status" value="1"/>
</dbReference>
<dbReference type="SUPFAM" id="SSF53706">
    <property type="entry name" value="Formate dehydrogenase/DMSO reductase, domains 1-3"/>
    <property type="match status" value="1"/>
</dbReference>
<gene>
    <name evidence="5" type="ORF">IRI77_06020</name>
</gene>
<dbReference type="InterPro" id="IPR006963">
    <property type="entry name" value="Mopterin_OxRdtase_4Fe-4S_dom"/>
</dbReference>
<name>A0A7S7NTG3_PALFE</name>
<dbReference type="InterPro" id="IPR050612">
    <property type="entry name" value="Prok_Mopterin_Oxidored"/>
</dbReference>
<dbReference type="AlphaFoldDB" id="A0A7S7NTG3"/>
<dbReference type="CDD" id="cd00368">
    <property type="entry name" value="Molybdopterin-Binding"/>
    <property type="match status" value="1"/>
</dbReference>